<protein>
    <recommendedName>
        <fullName evidence="4">Phage protein</fullName>
    </recommendedName>
</protein>
<evidence type="ECO:0000313" key="2">
    <source>
        <dbReference type="EMBL" id="EOQ58418.1"/>
    </source>
</evidence>
<dbReference type="AlphaFoldDB" id="A0ABC9SRK7"/>
<feature type="coiled-coil region" evidence="1">
    <location>
        <begin position="4"/>
        <end position="44"/>
    </location>
</feature>
<evidence type="ECO:0008006" key="4">
    <source>
        <dbReference type="Google" id="ProtNLM"/>
    </source>
</evidence>
<organism evidence="2 3">
    <name type="scientific">Bacillus cereus TIAC219</name>
    <dbReference type="NCBI Taxonomy" id="718222"/>
    <lineage>
        <taxon>Bacteria</taxon>
        <taxon>Bacillati</taxon>
        <taxon>Bacillota</taxon>
        <taxon>Bacilli</taxon>
        <taxon>Bacillales</taxon>
        <taxon>Bacillaceae</taxon>
        <taxon>Bacillus</taxon>
        <taxon>Bacillus cereus group</taxon>
    </lineage>
</organism>
<proteinExistence type="predicted"/>
<comment type="caution">
    <text evidence="2">The sequence shown here is derived from an EMBL/GenBank/DDBJ whole genome shotgun (WGS) entry which is preliminary data.</text>
</comment>
<name>A0ABC9SRK7_BACCE</name>
<accession>A0ABC9SRK7</accession>
<dbReference type="Proteomes" id="UP000014060">
    <property type="component" value="Unassembled WGS sequence"/>
</dbReference>
<reference evidence="2 3" key="1">
    <citation type="submission" date="2013-01" db="EMBL/GenBank/DDBJ databases">
        <title>The Genome Sequence of Bacillus cereus TIAC219.</title>
        <authorList>
            <consortium name="The Broad Institute Genome Sequencing Platform"/>
            <consortium name="The Broad Institute Genome Sequencing Center for Infectious Disease"/>
            <person name="Feldgarden M."/>
            <person name="Van der Auwera G.A."/>
            <person name="Mahillon J."/>
            <person name="Duprez V."/>
            <person name="Timmery S."/>
            <person name="Mattelet C."/>
            <person name="Dierick K."/>
            <person name="Sun M."/>
            <person name="Yu Z."/>
            <person name="Zhu L."/>
            <person name="Hu X."/>
            <person name="Shank E.B."/>
            <person name="Swiecicka I."/>
            <person name="Hansen B.M."/>
            <person name="Andrup L."/>
            <person name="Walker B."/>
            <person name="Young S.K."/>
            <person name="Zeng Q."/>
            <person name="Gargeya S."/>
            <person name="Fitzgerald M."/>
            <person name="Haas B."/>
            <person name="Abouelleil A."/>
            <person name="Alvarado L."/>
            <person name="Arachchi H.M."/>
            <person name="Berlin A.M."/>
            <person name="Chapman S.B."/>
            <person name="Dewar J."/>
            <person name="Goldberg J."/>
            <person name="Griggs A."/>
            <person name="Gujja S."/>
            <person name="Hansen M."/>
            <person name="Howarth C."/>
            <person name="Imamovic A."/>
            <person name="Larimer J."/>
            <person name="McCowan C."/>
            <person name="Murphy C."/>
            <person name="Neiman D."/>
            <person name="Pearson M."/>
            <person name="Priest M."/>
            <person name="Roberts A."/>
            <person name="Saif S."/>
            <person name="Shea T."/>
            <person name="Sisk P."/>
            <person name="Sykes S."/>
            <person name="Wortman J."/>
            <person name="Nusbaum C."/>
            <person name="Birren B."/>
        </authorList>
    </citation>
    <scope>NUCLEOTIDE SEQUENCE [LARGE SCALE GENOMIC DNA]</scope>
    <source>
        <strain evidence="2 3">TIAC219</strain>
    </source>
</reference>
<evidence type="ECO:0000313" key="3">
    <source>
        <dbReference type="Proteomes" id="UP000014060"/>
    </source>
</evidence>
<evidence type="ECO:0000256" key="1">
    <source>
        <dbReference type="SAM" id="Coils"/>
    </source>
</evidence>
<gene>
    <name evidence="2" type="ORF">IAY_06160</name>
</gene>
<keyword evidence="1" id="KW-0175">Coiled coil</keyword>
<sequence length="195" mass="23530">MMKLEELERYMRFLENNRDILGRKMRVDDMLEALEKMVEEIRDQGLLGEEKKRILDEGMIWKHCSDEELNKLREFNREFYNAQNPNKNVKYHKQKAKDFNLENISMEIPEVLLSSKAIREMLTERINEFIRIEKSENDGKYHVKSSFVRGQINVITTLLDETWDFKESGQSYFDFLKYLVSKYQLEGVWRIKELS</sequence>
<dbReference type="EMBL" id="AHCJ01000075">
    <property type="protein sequence ID" value="EOQ58418.1"/>
    <property type="molecule type" value="Genomic_DNA"/>
</dbReference>